<sequence>METANTIAAINETTGLAPAAGGVVMLETALIDPNPANPRRDVGDVGELADSIRAQGIRQNLLVVPAPEGRFTLVIGHRRLAAAKLAGLERVPAVVAELDEREQRELMLVENSQRTDLTVVEEADGYQGLLDLGSSVEEAARKTGRSVSLVRRRLKVAAIDDDVRSHVGAAQLSIEDWETIADYEAWPDLQERLAKAAGGRNWNMAVREARTEREWREWLTSARATLAGLGIEPIEEELSETGQYSCPEGLRALERHTSGDIGEAVAEWREEYSDDPVVGIRALTWGRAVVFYREVDEQAEAEAKREREERFAAEREERERAEAPARGFADASRELRLTFVSHLMELKGQPKGMGRAVALLASRFTLDVLTEGFSQWNSNADDIWASLTQGVEATSGDDGDGDFDPLRLSGEAMIKRDPARAALGLLVAAAEDAIDWTTWRDPQSIDRHAAPLYEALDALGYRQSESESDALNGSLIPSGANGSDTGEAEELEEDAEPRETPEEGSSEGDEADDAGETGEVGQAGPGAAVDET</sequence>
<dbReference type="NCBIfam" id="TIGR00180">
    <property type="entry name" value="parB_part"/>
    <property type="match status" value="1"/>
</dbReference>
<dbReference type="InterPro" id="IPR004437">
    <property type="entry name" value="ParB/RepB/Spo0J"/>
</dbReference>
<dbReference type="InterPro" id="IPR050336">
    <property type="entry name" value="Chromosome_partition/occlusion"/>
</dbReference>
<dbReference type="PANTHER" id="PTHR33375">
    <property type="entry name" value="CHROMOSOME-PARTITIONING PROTEIN PARB-RELATED"/>
    <property type="match status" value="1"/>
</dbReference>
<dbReference type="SUPFAM" id="SSF109709">
    <property type="entry name" value="KorB DNA-binding domain-like"/>
    <property type="match status" value="1"/>
</dbReference>
<dbReference type="GO" id="GO:0003677">
    <property type="term" value="F:DNA binding"/>
    <property type="evidence" value="ECO:0007669"/>
    <property type="project" value="InterPro"/>
</dbReference>
<evidence type="ECO:0000259" key="4">
    <source>
        <dbReference type="SMART" id="SM00470"/>
    </source>
</evidence>
<protein>
    <recommendedName>
        <fullName evidence="4">ParB-like N-terminal domain-containing protein</fullName>
    </recommendedName>
</protein>
<dbReference type="RefSeq" id="WP_052789274.1">
    <property type="nucleotide sequence ID" value="NZ_AVQD01000008.1"/>
</dbReference>
<gene>
    <name evidence="5" type="ORF">BBM1128_04040</name>
</gene>
<comment type="caution">
    <text evidence="5">The sequence shown here is derived from an EMBL/GenBank/DDBJ whole genome shotgun (WGS) entry which is preliminary data.</text>
</comment>
<dbReference type="PANTHER" id="PTHR33375:SF1">
    <property type="entry name" value="CHROMOSOME-PARTITIONING PROTEIN PARB-RELATED"/>
    <property type="match status" value="1"/>
</dbReference>
<dbReference type="AlphaFoldDB" id="A0A0L7B0X5"/>
<dbReference type="InterPro" id="IPR036086">
    <property type="entry name" value="ParB/Sulfiredoxin_sf"/>
</dbReference>
<feature type="compositionally biased region" description="Acidic residues" evidence="3">
    <location>
        <begin position="486"/>
        <end position="516"/>
    </location>
</feature>
<evidence type="ECO:0000313" key="6">
    <source>
        <dbReference type="Proteomes" id="UP000037193"/>
    </source>
</evidence>
<feature type="compositionally biased region" description="Basic and acidic residues" evidence="3">
    <location>
        <begin position="302"/>
        <end position="323"/>
    </location>
</feature>
<keyword evidence="2" id="KW-0159">Chromosome partition</keyword>
<feature type="domain" description="ParB-like N-terminal" evidence="4">
    <location>
        <begin position="24"/>
        <end position="112"/>
    </location>
</feature>
<dbReference type="EMBL" id="AVQD01000008">
    <property type="protein sequence ID" value="KOA41084.1"/>
    <property type="molecule type" value="Genomic_DNA"/>
</dbReference>
<dbReference type="SUPFAM" id="SSF110849">
    <property type="entry name" value="ParB/Sulfiredoxin"/>
    <property type="match status" value="1"/>
</dbReference>
<evidence type="ECO:0000256" key="1">
    <source>
        <dbReference type="ARBA" id="ARBA00006295"/>
    </source>
</evidence>
<dbReference type="SMART" id="SM00470">
    <property type="entry name" value="ParB"/>
    <property type="match status" value="1"/>
</dbReference>
<proteinExistence type="inferred from homology"/>
<feature type="region of interest" description="Disordered" evidence="3">
    <location>
        <begin position="464"/>
        <end position="532"/>
    </location>
</feature>
<evidence type="ECO:0000256" key="2">
    <source>
        <dbReference type="ARBA" id="ARBA00022829"/>
    </source>
</evidence>
<dbReference type="PATRIC" id="fig|1365965.3.peg.822"/>
<dbReference type="Gene3D" id="3.90.1530.30">
    <property type="match status" value="1"/>
</dbReference>
<evidence type="ECO:0000313" key="5">
    <source>
        <dbReference type="EMBL" id="KOA41084.1"/>
    </source>
</evidence>
<reference evidence="5 6" key="1">
    <citation type="journal article" date="2015" name="Int J Genomics">
        <title>Comparative Genomics Revealed Genetic Diversity and Species/Strain-Level Differences in Carbohydrate Metabolism of Three Probiotic Bifidobacterial Species.</title>
        <authorList>
            <person name="Odamaki T."/>
            <person name="Horigome A."/>
            <person name="Sugahara H."/>
            <person name="Hashikura N."/>
            <person name="Minami J."/>
            <person name="Xiao J.Z."/>
            <person name="Abe F."/>
        </authorList>
    </citation>
    <scope>NUCLEOTIDE SEQUENCE [LARGE SCALE GENOMIC DNA]</scope>
    <source>
        <strain evidence="5 6">MCC 1128</strain>
    </source>
</reference>
<dbReference type="Proteomes" id="UP000037193">
    <property type="component" value="Unassembled WGS sequence"/>
</dbReference>
<comment type="similarity">
    <text evidence="1">Belongs to the ParB family.</text>
</comment>
<feature type="region of interest" description="Disordered" evidence="3">
    <location>
        <begin position="302"/>
        <end position="327"/>
    </location>
</feature>
<dbReference type="GO" id="GO:0007059">
    <property type="term" value="P:chromosome segregation"/>
    <property type="evidence" value="ECO:0007669"/>
    <property type="project" value="UniProtKB-KW"/>
</dbReference>
<dbReference type="GO" id="GO:0005694">
    <property type="term" value="C:chromosome"/>
    <property type="evidence" value="ECO:0007669"/>
    <property type="project" value="TreeGrafter"/>
</dbReference>
<dbReference type="Pfam" id="PF02195">
    <property type="entry name" value="ParB_N"/>
    <property type="match status" value="1"/>
</dbReference>
<evidence type="ECO:0000256" key="3">
    <source>
        <dbReference type="SAM" id="MobiDB-lite"/>
    </source>
</evidence>
<accession>A0A0L7B0X5</accession>
<name>A0A0L7B0X5_BIFBR</name>
<dbReference type="InterPro" id="IPR041468">
    <property type="entry name" value="HTH_ParB/Spo0J"/>
</dbReference>
<dbReference type="Pfam" id="PF17762">
    <property type="entry name" value="HTH_ParB"/>
    <property type="match status" value="1"/>
</dbReference>
<organism evidence="5 6">
    <name type="scientific">Bifidobacterium breve MCC 1128</name>
    <dbReference type="NCBI Taxonomy" id="1365965"/>
    <lineage>
        <taxon>Bacteria</taxon>
        <taxon>Bacillati</taxon>
        <taxon>Actinomycetota</taxon>
        <taxon>Actinomycetes</taxon>
        <taxon>Bifidobacteriales</taxon>
        <taxon>Bifidobacteriaceae</taxon>
        <taxon>Bifidobacterium</taxon>
    </lineage>
</organism>
<dbReference type="InterPro" id="IPR003115">
    <property type="entry name" value="ParB_N"/>
</dbReference>
<dbReference type="Gene3D" id="1.10.10.2830">
    <property type="match status" value="1"/>
</dbReference>